<dbReference type="Proteomes" id="UP000192257">
    <property type="component" value="Unassembled WGS sequence"/>
</dbReference>
<sequence>MVAARRYYYYLNERGHLFHIFDVKGFVQSKQKPAGPAYLRDGVFLDFFYQRLQRNSLTHITACNNNNNNNNKMSGGISESIIVEDNLVMTVDQFLQFFPYVSLCGKEKNFLSVQDAPVVFTDYNFNSELKEKKEKEKDLDSVATLSFAGSLQEPFQPSALTVTQAGKLFHPITTLKYLHRTTAEQPSESVKGLVGAQVGLKLGFDFLCEEQNRDGQYMIEWNGQKYVIPYSSDQ</sequence>
<evidence type="ECO:0000256" key="1">
    <source>
        <dbReference type="ARBA" id="ARBA00006322"/>
    </source>
</evidence>
<accession>A0A1X0NW80</accession>
<proteinExistence type="inferred from homology"/>
<dbReference type="AlphaFoldDB" id="A0A1X0NW80"/>
<evidence type="ECO:0000313" key="3">
    <source>
        <dbReference type="Proteomes" id="UP000192257"/>
    </source>
</evidence>
<dbReference type="OrthoDB" id="10260024at2759"/>
<keyword evidence="3" id="KW-1185">Reference proteome</keyword>
<dbReference type="PANTHER" id="PTHR31449">
    <property type="entry name" value="UPF0598 PROTEIN C8ORF82"/>
    <property type="match status" value="1"/>
</dbReference>
<dbReference type="PANTHER" id="PTHR31449:SF3">
    <property type="entry name" value="UPF0598 PROTEIN C8ORF82"/>
    <property type="match status" value="1"/>
</dbReference>
<comment type="caution">
    <text evidence="2">The sequence shown here is derived from an EMBL/GenBank/DDBJ whole genome shotgun (WGS) entry which is preliminary data.</text>
</comment>
<evidence type="ECO:0000313" key="2">
    <source>
        <dbReference type="EMBL" id="ORC88733.1"/>
    </source>
</evidence>
<comment type="similarity">
    <text evidence="1">Belongs to the UPF0598 family.</text>
</comment>
<organism evidence="2 3">
    <name type="scientific">Trypanosoma theileri</name>
    <dbReference type="NCBI Taxonomy" id="67003"/>
    <lineage>
        <taxon>Eukaryota</taxon>
        <taxon>Discoba</taxon>
        <taxon>Euglenozoa</taxon>
        <taxon>Kinetoplastea</taxon>
        <taxon>Metakinetoplastina</taxon>
        <taxon>Trypanosomatida</taxon>
        <taxon>Trypanosomatidae</taxon>
        <taxon>Trypanosoma</taxon>
    </lineage>
</organism>
<dbReference type="RefSeq" id="XP_028882799.1">
    <property type="nucleotide sequence ID" value="XM_029025816.1"/>
</dbReference>
<protein>
    <submittedName>
        <fullName evidence="2">Putative UPF0598 protein C8orf82</fullName>
    </submittedName>
</protein>
<dbReference type="Pfam" id="PF14956">
    <property type="entry name" value="DUF4505"/>
    <property type="match status" value="1"/>
</dbReference>
<dbReference type="GeneID" id="39985596"/>
<dbReference type="EMBL" id="NBCO01000015">
    <property type="protein sequence ID" value="ORC88733.1"/>
    <property type="molecule type" value="Genomic_DNA"/>
</dbReference>
<name>A0A1X0NW80_9TRYP</name>
<dbReference type="VEuPathDB" id="TriTrypDB:TM35_000151640"/>
<gene>
    <name evidence="2" type="ORF">TM35_000151640</name>
</gene>
<dbReference type="InterPro" id="IPR028108">
    <property type="entry name" value="DUF4505"/>
</dbReference>
<reference evidence="2 3" key="1">
    <citation type="submission" date="2017-03" db="EMBL/GenBank/DDBJ databases">
        <title>An alternative strategy for trypanosome survival in the mammalian bloodstream revealed through genome and transcriptome analysis of the ubiquitous bovine parasite Trypanosoma (Megatrypanum) theileri.</title>
        <authorList>
            <person name="Kelly S."/>
            <person name="Ivens A."/>
            <person name="Mott A."/>
            <person name="O'Neill E."/>
            <person name="Emms D."/>
            <person name="Macleod O."/>
            <person name="Voorheis P."/>
            <person name="Matthews J."/>
            <person name="Matthews K."/>
            <person name="Carrington M."/>
        </authorList>
    </citation>
    <scope>NUCLEOTIDE SEQUENCE [LARGE SCALE GENOMIC DNA]</scope>
    <source>
        <strain evidence="2">Edinburgh</strain>
    </source>
</reference>